<dbReference type="EMBL" id="JAPQKS010000002">
    <property type="protein sequence ID" value="KAJ5247001.1"/>
    <property type="molecule type" value="Genomic_DNA"/>
</dbReference>
<feature type="region of interest" description="Disordered" evidence="1">
    <location>
        <begin position="1146"/>
        <end position="1175"/>
    </location>
</feature>
<feature type="compositionally biased region" description="Polar residues" evidence="1">
    <location>
        <begin position="304"/>
        <end position="323"/>
    </location>
</feature>
<feature type="region of interest" description="Disordered" evidence="1">
    <location>
        <begin position="527"/>
        <end position="577"/>
    </location>
</feature>
<feature type="compositionally biased region" description="Low complexity" evidence="1">
    <location>
        <begin position="54"/>
        <end position="65"/>
    </location>
</feature>
<dbReference type="SMART" id="SM00355">
    <property type="entry name" value="ZnF_C2H2"/>
    <property type="match status" value="3"/>
</dbReference>
<feature type="domain" description="C2H2-type" evidence="2">
    <location>
        <begin position="892"/>
        <end position="915"/>
    </location>
</feature>
<feature type="region of interest" description="Disordered" evidence="1">
    <location>
        <begin position="997"/>
        <end position="1042"/>
    </location>
</feature>
<feature type="compositionally biased region" description="Basic residues" evidence="1">
    <location>
        <begin position="376"/>
        <end position="386"/>
    </location>
</feature>
<feature type="region of interest" description="Disordered" evidence="1">
    <location>
        <begin position="155"/>
        <end position="464"/>
    </location>
</feature>
<dbReference type="Pfam" id="PF26082">
    <property type="entry name" value="zf-C2H2_AcuF"/>
    <property type="match status" value="1"/>
</dbReference>
<evidence type="ECO:0000256" key="1">
    <source>
        <dbReference type="SAM" id="MobiDB-lite"/>
    </source>
</evidence>
<dbReference type="RefSeq" id="XP_058334422.1">
    <property type="nucleotide sequence ID" value="XM_058471281.1"/>
</dbReference>
<sequence length="1175" mass="127736">MTANIYNQPSKLIPLRTFNAFPAPGPLSPPSEDGSPKLPYTAWARSPLSMNMESSPHSGHSSGLPDLNTQDPYLSVSSDPEEQEFQANAIRLTPVGGSPTPGYSPHDGSDLSGPGPTIQTQLWAPGNEYSTTSSYTSPSNASGFLVPSEIDLSNNPGWSDGCPAPFGTGTSAPTQQWPSADVGASHWLDPEQAMPGPASVQNEAPAPNRATMQGSLVGANTDYKPPCLTVSTEPAPVNDLGSASTARGRSPIVMVESVSRGDSPDREYTSHGRRLSRSTNHLSPGDMQDYDDSDGELEDDHRSVSSLSVARTSNGKWIRNATTGLGGLDPSSRGEEYVASPNELKGQREREQKNEEIGAWLSKAIGQVDNDEPRKRTLKPSSRVRARSTGDRPLQQEDYFNLQFHTNGVPGPGVLVHESEGSDDDDASVGSEDIGSDTSPADANDPARYDRSTPEIYSSLERSNSENTTCLYPWHDAPRDPTPRNGGNAAWKFEQTFGSLSLDDEPKSKEKRGSLFTRSFFQASQRIKRQASDLSTSTINTANQPPPVKSPVAKESSHRRRISLTPRQHSRSPSLSSALLSMSGQIAAIGGNNAVHAVSPNAESNAKGAFTRDFKARGRSRSELPRPVTPGLADLMTNHGGPPVASIYRSPNLEVNTKQMRPGIGPETDTAGADDDDDDQMDTADSRGLVMDFPPVSSLPVPTLEGFKAQIMHLNPRLEPVLINRFANEQIRRYKKLVELQQKHIAAVSDGKCGAGQFCFALGGKETLLDQRKTSASSESGQTQFRVSDFSNGREQAFASGEGSFPATHAAQFPAGVPLPPVSHLPAQFECTICFEVKKFQKPSDWSKHVQEDIQPFTCSFPQCNEPKSFKRKADWVRHENELHRQLEWWTCSYADCNHTCFRKDNFVQHLVREHKLPDPKVKRSRGAGATEQDMARLAKLLEDCRHETDRTADSEPCRFCGNICGNWKKLTVHLGKHMEQLAMPVLELAKQSTASPAPATVAGGAPGAPASLSAPFQEHQEAPVVSPLAQSQFPATDPHAPINPNLSYETPMFGYSISGTALSQEPESMDSFKQADQFPGYGMTQFDENSLHPHLPRQPIHMNSVTYPPPYNSVHRPRTSETNVPLMHPSYPQFPSQASSLYPADAGYPAYQAPGAPDSSYSSAHYNSSYSSQM</sequence>
<reference evidence="3" key="2">
    <citation type="journal article" date="2023" name="IMA Fungus">
        <title>Comparative genomic study of the Penicillium genus elucidates a diverse pangenome and 15 lateral gene transfer events.</title>
        <authorList>
            <person name="Petersen C."/>
            <person name="Sorensen T."/>
            <person name="Nielsen M.R."/>
            <person name="Sondergaard T.E."/>
            <person name="Sorensen J.L."/>
            <person name="Fitzpatrick D.A."/>
            <person name="Frisvad J.C."/>
            <person name="Nielsen K.L."/>
        </authorList>
    </citation>
    <scope>NUCLEOTIDE SEQUENCE</scope>
    <source>
        <strain evidence="3">IBT 19713</strain>
    </source>
</reference>
<feature type="compositionally biased region" description="Polar residues" evidence="1">
    <location>
        <begin position="67"/>
        <end position="78"/>
    </location>
</feature>
<reference evidence="3" key="1">
    <citation type="submission" date="2022-11" db="EMBL/GenBank/DDBJ databases">
        <authorList>
            <person name="Petersen C."/>
        </authorList>
    </citation>
    <scope>NUCLEOTIDE SEQUENCE</scope>
    <source>
        <strain evidence="3">IBT 19713</strain>
    </source>
</reference>
<gene>
    <name evidence="3" type="ORF">N7468_001984</name>
</gene>
<keyword evidence="4" id="KW-1185">Reference proteome</keyword>
<dbReference type="InterPro" id="IPR058925">
    <property type="entry name" value="zf-C2H2_AcuF"/>
</dbReference>
<feature type="compositionally biased region" description="Polar residues" evidence="1">
    <location>
        <begin position="168"/>
        <end position="178"/>
    </location>
</feature>
<dbReference type="OrthoDB" id="5315052at2759"/>
<feature type="compositionally biased region" description="Polar residues" evidence="1">
    <location>
        <begin position="532"/>
        <end position="543"/>
    </location>
</feature>
<feature type="region of interest" description="Disordered" evidence="1">
    <location>
        <begin position="609"/>
        <end position="686"/>
    </location>
</feature>
<accession>A0A9W9PJC1</accession>
<evidence type="ECO:0000313" key="3">
    <source>
        <dbReference type="EMBL" id="KAJ5247001.1"/>
    </source>
</evidence>
<dbReference type="PANTHER" id="PTHR35391:SF3">
    <property type="entry name" value="FINGER DOMAIN PROTEIN, PUTATIVE (AFU_ORTHOLOGUE AFUA_8G04300)-RELATED"/>
    <property type="match status" value="1"/>
</dbReference>
<feature type="compositionally biased region" description="Basic and acidic residues" evidence="1">
    <location>
        <begin position="345"/>
        <end position="356"/>
    </location>
</feature>
<dbReference type="AlphaFoldDB" id="A0A9W9PJC1"/>
<evidence type="ECO:0000313" key="4">
    <source>
        <dbReference type="Proteomes" id="UP001150941"/>
    </source>
</evidence>
<dbReference type="PANTHER" id="PTHR35391">
    <property type="entry name" value="C2H2-TYPE DOMAIN-CONTAINING PROTEIN-RELATED"/>
    <property type="match status" value="1"/>
</dbReference>
<protein>
    <submittedName>
        <fullName evidence="3">Zinc finger C2H2</fullName>
    </submittedName>
</protein>
<feature type="region of interest" description="Disordered" evidence="1">
    <location>
        <begin position="17"/>
        <end position="123"/>
    </location>
</feature>
<dbReference type="GeneID" id="83198584"/>
<feature type="compositionally biased region" description="Acidic residues" evidence="1">
    <location>
        <begin position="288"/>
        <end position="298"/>
    </location>
</feature>
<name>A0A9W9PJC1_9EURO</name>
<feature type="compositionally biased region" description="Low complexity" evidence="1">
    <location>
        <begin position="997"/>
        <end position="1016"/>
    </location>
</feature>
<proteinExistence type="predicted"/>
<comment type="caution">
    <text evidence="3">The sequence shown here is derived from an EMBL/GenBank/DDBJ whole genome shotgun (WGS) entry which is preliminary data.</text>
</comment>
<feature type="compositionally biased region" description="Acidic residues" evidence="1">
    <location>
        <begin position="672"/>
        <end position="682"/>
    </location>
</feature>
<evidence type="ECO:0000259" key="2">
    <source>
        <dbReference type="PROSITE" id="PS00028"/>
    </source>
</evidence>
<dbReference type="InterPro" id="IPR013087">
    <property type="entry name" value="Znf_C2H2_type"/>
</dbReference>
<dbReference type="Proteomes" id="UP001150941">
    <property type="component" value="Unassembled WGS sequence"/>
</dbReference>
<dbReference type="PROSITE" id="PS00028">
    <property type="entry name" value="ZINC_FINGER_C2H2_1"/>
    <property type="match status" value="1"/>
</dbReference>
<organism evidence="3 4">
    <name type="scientific">Penicillium chermesinum</name>
    <dbReference type="NCBI Taxonomy" id="63820"/>
    <lineage>
        <taxon>Eukaryota</taxon>
        <taxon>Fungi</taxon>
        <taxon>Dikarya</taxon>
        <taxon>Ascomycota</taxon>
        <taxon>Pezizomycotina</taxon>
        <taxon>Eurotiomycetes</taxon>
        <taxon>Eurotiomycetidae</taxon>
        <taxon>Eurotiales</taxon>
        <taxon>Aspergillaceae</taxon>
        <taxon>Penicillium</taxon>
    </lineage>
</organism>
<feature type="compositionally biased region" description="Basic and acidic residues" evidence="1">
    <location>
        <begin position="610"/>
        <end position="624"/>
    </location>
</feature>